<evidence type="ECO:0000256" key="4">
    <source>
        <dbReference type="ARBA" id="ARBA00022701"/>
    </source>
</evidence>
<dbReference type="PROSITE" id="PS51491">
    <property type="entry name" value="TAU_MAP_2"/>
    <property type="match status" value="3"/>
</dbReference>
<feature type="compositionally biased region" description="Basic and acidic residues" evidence="8">
    <location>
        <begin position="668"/>
        <end position="684"/>
    </location>
</feature>
<feature type="compositionally biased region" description="Basic and acidic residues" evidence="8">
    <location>
        <begin position="364"/>
        <end position="380"/>
    </location>
</feature>
<evidence type="ECO:0000256" key="1">
    <source>
        <dbReference type="ARBA" id="ARBA00004245"/>
    </source>
</evidence>
<feature type="compositionally biased region" description="Basic and acidic residues" evidence="8">
    <location>
        <begin position="615"/>
        <end position="624"/>
    </location>
</feature>
<feature type="compositionally biased region" description="Basic and acidic residues" evidence="8">
    <location>
        <begin position="764"/>
        <end position="784"/>
    </location>
</feature>
<evidence type="ECO:0000256" key="3">
    <source>
        <dbReference type="ARBA" id="ARBA00022553"/>
    </source>
</evidence>
<feature type="region of interest" description="Disordered" evidence="8">
    <location>
        <begin position="1515"/>
        <end position="1646"/>
    </location>
</feature>
<organism evidence="10 11">
    <name type="scientific">Bos indicus</name>
    <name type="common">Zebu</name>
    <dbReference type="NCBI Taxonomy" id="9915"/>
    <lineage>
        <taxon>Eukaryota</taxon>
        <taxon>Metazoa</taxon>
        <taxon>Chordata</taxon>
        <taxon>Craniata</taxon>
        <taxon>Vertebrata</taxon>
        <taxon>Euteleostomi</taxon>
        <taxon>Mammalia</taxon>
        <taxon>Eutheria</taxon>
        <taxon>Laurasiatheria</taxon>
        <taxon>Artiodactyla</taxon>
        <taxon>Ruminantia</taxon>
        <taxon>Pecora</taxon>
        <taxon>Bovidae</taxon>
        <taxon>Bovinae</taxon>
        <taxon>Bos</taxon>
    </lineage>
</organism>
<protein>
    <recommendedName>
        <fullName evidence="7">Microtubule-associated protein</fullName>
    </recommendedName>
</protein>
<feature type="region of interest" description="Disordered" evidence="8">
    <location>
        <begin position="1413"/>
        <end position="1472"/>
    </location>
</feature>
<keyword evidence="3" id="KW-0597">Phosphoprotein</keyword>
<feature type="compositionally biased region" description="Low complexity" evidence="8">
    <location>
        <begin position="1550"/>
        <end position="1561"/>
    </location>
</feature>
<feature type="compositionally biased region" description="Basic and acidic residues" evidence="8">
    <location>
        <begin position="1107"/>
        <end position="1165"/>
    </location>
</feature>
<dbReference type="PROSITE" id="PS00229">
    <property type="entry name" value="TAU_MAP_1"/>
    <property type="match status" value="1"/>
</dbReference>
<feature type="compositionally biased region" description="Basic and acidic residues" evidence="8">
    <location>
        <begin position="207"/>
        <end position="221"/>
    </location>
</feature>
<keyword evidence="2 7" id="KW-0963">Cytoplasm</keyword>
<dbReference type="InterPro" id="IPR001084">
    <property type="entry name" value="MAP_tubulin-bd_rpt"/>
</dbReference>
<dbReference type="InterPro" id="IPR027324">
    <property type="entry name" value="MAP2/MAP4/Tau"/>
</dbReference>
<feature type="region of interest" description="Disordered" evidence="8">
    <location>
        <begin position="1107"/>
        <end position="1170"/>
    </location>
</feature>
<feature type="region of interest" description="Disordered" evidence="8">
    <location>
        <begin position="108"/>
        <end position="251"/>
    </location>
</feature>
<feature type="compositionally biased region" description="Polar residues" evidence="8">
    <location>
        <begin position="886"/>
        <end position="896"/>
    </location>
</feature>
<keyword evidence="10" id="KW-1185">Reference proteome</keyword>
<dbReference type="GeneID" id="109570302"/>
<feature type="compositionally biased region" description="Polar residues" evidence="8">
    <location>
        <begin position="63"/>
        <end position="73"/>
    </location>
</feature>
<reference evidence="10" key="1">
    <citation type="submission" date="2025-05" db="UniProtKB">
        <authorList>
            <consortium name="RefSeq"/>
        </authorList>
    </citation>
    <scope>NUCLEOTIDE SEQUENCE [LARGE SCALE GENOMIC DNA]</scope>
</reference>
<evidence type="ECO:0000256" key="8">
    <source>
        <dbReference type="SAM" id="MobiDB-lite"/>
    </source>
</evidence>
<feature type="region of interest" description="Disordered" evidence="8">
    <location>
        <begin position="885"/>
        <end position="906"/>
    </location>
</feature>
<feature type="region of interest" description="Disordered" evidence="8">
    <location>
        <begin position="1306"/>
        <end position="1388"/>
    </location>
</feature>
<name>A0ABM4QVR6_BOSIN</name>
<feature type="region of interest" description="Disordered" evidence="8">
    <location>
        <begin position="753"/>
        <end position="787"/>
    </location>
</feature>
<feature type="compositionally biased region" description="Low complexity" evidence="8">
    <location>
        <begin position="1571"/>
        <end position="1582"/>
    </location>
</feature>
<feature type="region of interest" description="Disordered" evidence="8">
    <location>
        <begin position="831"/>
        <end position="854"/>
    </location>
</feature>
<feature type="compositionally biased region" description="Basic and acidic residues" evidence="8">
    <location>
        <begin position="1364"/>
        <end position="1386"/>
    </location>
</feature>
<evidence type="ECO:0000313" key="11">
    <source>
        <dbReference type="RefSeq" id="XP_070627395.1"/>
    </source>
</evidence>
<dbReference type="PANTHER" id="PTHR11501">
    <property type="entry name" value="MICROTUBULE-ASSOCIATED PROTEIN"/>
    <property type="match status" value="1"/>
</dbReference>
<dbReference type="InterPro" id="IPR013588">
    <property type="entry name" value="MAP2_projctn"/>
</dbReference>
<feature type="region of interest" description="Disordered" evidence="8">
    <location>
        <begin position="587"/>
        <end position="685"/>
    </location>
</feature>
<accession>A0ABM4QVR6</accession>
<dbReference type="RefSeq" id="XP_070627395.1">
    <property type="nucleotide sequence ID" value="XM_070771294.1"/>
</dbReference>
<feature type="compositionally biased region" description="Low complexity" evidence="8">
    <location>
        <begin position="1595"/>
        <end position="1611"/>
    </location>
</feature>
<dbReference type="Proteomes" id="UP001652663">
    <property type="component" value="Chromosome 2"/>
</dbReference>
<keyword evidence="6 7" id="KW-0206">Cytoskeleton</keyword>
<feature type="compositionally biased region" description="Basic and acidic residues" evidence="8">
    <location>
        <begin position="948"/>
        <end position="984"/>
    </location>
</feature>
<feature type="region of interest" description="Disordered" evidence="8">
    <location>
        <begin position="927"/>
        <end position="1041"/>
    </location>
</feature>
<feature type="region of interest" description="Disordered" evidence="8">
    <location>
        <begin position="1207"/>
        <end position="1251"/>
    </location>
</feature>
<dbReference type="Pfam" id="PF00418">
    <property type="entry name" value="Tubulin-binding"/>
    <property type="match status" value="3"/>
</dbReference>
<sequence length="1835" mass="199099">MADDRKDEAKAPHWTSAQLTEASAQPHPPEIKDQGGAGEGLVRSANGFPYREDEEGAFGEHGSQGTYSNTKENGINGELTSTDRETAEEVSARIVQVVTAEAVAVLKGEQEKEAQPKDQPPALPLAAEETANLPPSPPPSPASEQTVPVEEGLLTASKMEFHDQQELTPSPAEPLDKKEKEPETESKPGEDLKHAALVSELETTKTSPDKKDIQGTEEEKAPPTLFGHTLGASLEDTKPKTEPSLVVPDIGLPAEPTAAKEQKDWFIQMPTEAKKDEWGLVAPVSPGPLTPMKEKDVLEDIPKWEGKQFDSPMPSPFQGGSFTLPFDISKHEIVAAAASFAPALLQPDDQKSLEETGSPATAKDSSKVEEPQKDQPDKIAEAPASEAVAAPKDAHVSIVEECVPEKVSGEEKGMIKEESVQIKETPTLSEQESTLAEKEPHLKLEEKPTISDKEAMPKESEPPKLIDEETNIILPSTEHTYSKKEEKGQEPPTDILKQDSFPVSLEQAVTDSAMTTQTLEKVMTEPTALSEKIATQELFEEKVADKDHKVEGVGVVTSAELDMPFYEDKSGMSKYFETSALKEEVTKSIQPGSDYYELSDTRESVQEAFDTVSPMHKDGDKALPEEEPQPSAPAQEAGYSTLAQSHPSDLPEEPSSPQERMFTIDPKVYGEKRDLHSKNKDDLTLSRSLGLGGRSAIEQRSMSINLPMSCLDSIALGFNFGRGHDLSPLASDILTNTSGSMDEGDDYLPATTPAVDKAPCFPTESKEEKEQAKEEKDTGEENARVETSCESPFLAKDYYKNGTVMAPDLPEMLDLAGTRSRLASVSADTDVARRKSVPSETVVEESSTGLPPVTDENHIIVKTDSQLEDLGYCVFNKYTVPLPSPVQDSENLSGESGSFYEGTDDKARRDLATDLSLIEVKLAAAGRVKDEVSAEKEASPPISGDKSGLSREFDQEKKASDKLDTVLEKSEEHADSKEHAKETEEAGDEVETLGLGVTQEQASARELTVAKDASPVMAEKAEKGLSSVPEVAEVEPSKKAEPELDLAVKKAEQGQLDIKISDFGQMASGLHVDAGEAAELKLEATQDLAPSSTAPLEVDAFMGVESSHLKEGTKVSETEVKEKVAKPDLVHQEAVDKEESYESSGEHESLTMESLKADEGKKETSPESSLIQDEIAIKLSVEIPCAPVVSEADVAADERADVQMEFIQPPKEESQETPDISITPSDVTEPLPEAARAEPAEAQSEEEEIEAQGEYDKLLFRSDTLQITDLGAPGVREEFVETCPGEHKGVIESVVTIEDDFITVVQTTTDEGESGSHSVRFAALEQPEVERRPSPHAEEELEVEEAAEAQAEPKDGSPEAPASPEREEVGLSEYKTETYEDYKDETTIDDSIMDADSLWVDTQDDDRSIMTEQLETIPKEEKAEKEARRSSLEKHRKEKPFKTGRGRISTPERKIAKKEPSTVSRDEVRRKKAVYKKAELAKKTEVQAHSPSRKFILKPAIKYTRPTHLSCVKRKTTAGAESAQAPSVFKQAKDKVSDGVTKSPEKRSSLPRPSSILPPRRGVSGDRDENSFSLNSSLSSARRTTRSEPIRRAGKSGTSTPTTPGSTAITPGTPPSYSSRTPGTPGTPSYPRTPHTPGTPKSAILVPSEKKVAIIRTPPKSPATPKQLRLINQPLPDLKNVKSKIGSTDNIKYQPKGGQVQIVTKKIDLSHVTSKCGSLKNIRHRPGGGRVKIESVKLDFKEKAQAKVGSLDNAHHVPGGGNVKIDSQKLNFREHAKARVDHGAEIITQSPGRSSVASPRRLSNVSSSGSINLLESPQLATLAEDVTAALAKQGL</sequence>
<feature type="compositionally biased region" description="Polar residues" evidence="8">
    <location>
        <begin position="422"/>
        <end position="434"/>
    </location>
</feature>
<feature type="compositionally biased region" description="Basic and acidic residues" evidence="8">
    <location>
        <begin position="927"/>
        <end position="938"/>
    </location>
</feature>
<feature type="compositionally biased region" description="Basic and acidic residues" evidence="8">
    <location>
        <begin position="1417"/>
        <end position="1435"/>
    </location>
</feature>
<feature type="compositionally biased region" description="Basic and acidic residues" evidence="8">
    <location>
        <begin position="403"/>
        <end position="421"/>
    </location>
</feature>
<feature type="compositionally biased region" description="Low complexity" evidence="8">
    <location>
        <begin position="124"/>
        <end position="133"/>
    </location>
</feature>
<reference evidence="11" key="2">
    <citation type="submission" date="2025-08" db="UniProtKB">
        <authorList>
            <consortium name="RefSeq"/>
        </authorList>
    </citation>
    <scope>IDENTIFICATION</scope>
    <source>
        <tissue evidence="11">Blood</tissue>
    </source>
</reference>
<feature type="compositionally biased region" description="Basic and acidic residues" evidence="8">
    <location>
        <begin position="1"/>
        <end position="11"/>
    </location>
</feature>
<comment type="subcellular location">
    <subcellularLocation>
        <location evidence="1 7">Cytoplasm</location>
        <location evidence="1 7">Cytoskeleton</location>
    </subcellularLocation>
</comment>
<dbReference type="PANTHER" id="PTHR11501:SF15">
    <property type="entry name" value="MICROTUBULE-ASSOCIATED PROTEIN 2"/>
    <property type="match status" value="1"/>
</dbReference>
<feature type="region of interest" description="Disordered" evidence="8">
    <location>
        <begin position="1"/>
        <end position="88"/>
    </location>
</feature>
<feature type="compositionally biased region" description="Low complexity" evidence="8">
    <location>
        <begin position="381"/>
        <end position="391"/>
    </location>
</feature>
<dbReference type="Pfam" id="PF08377">
    <property type="entry name" value="MAP2_projctn"/>
    <property type="match status" value="1"/>
</dbReference>
<gene>
    <name evidence="11" type="primary">MAP2</name>
</gene>
<feature type="compositionally biased region" description="Low complexity" evidence="8">
    <location>
        <begin position="838"/>
        <end position="848"/>
    </location>
</feature>
<proteinExistence type="predicted"/>
<evidence type="ECO:0000256" key="6">
    <source>
        <dbReference type="ARBA" id="ARBA00023212"/>
    </source>
</evidence>
<feature type="compositionally biased region" description="Basic residues" evidence="8">
    <location>
        <begin position="1436"/>
        <end position="1445"/>
    </location>
</feature>
<keyword evidence="5" id="KW-0677">Repeat</keyword>
<feature type="compositionally biased region" description="Basic and acidic residues" evidence="8">
    <location>
        <begin position="174"/>
        <end position="194"/>
    </location>
</feature>
<feature type="compositionally biased region" description="Basic and acidic residues" evidence="8">
    <location>
        <begin position="1450"/>
        <end position="1469"/>
    </location>
</feature>
<evidence type="ECO:0000256" key="7">
    <source>
        <dbReference type="RuleBase" id="RU000686"/>
    </source>
</evidence>
<feature type="compositionally biased region" description="Basic and acidic residues" evidence="8">
    <location>
        <begin position="1531"/>
        <end position="1548"/>
    </location>
</feature>
<feature type="compositionally biased region" description="Basic and acidic residues" evidence="8">
    <location>
        <begin position="435"/>
        <end position="467"/>
    </location>
</feature>
<evidence type="ECO:0000256" key="2">
    <source>
        <dbReference type="ARBA" id="ARBA00022490"/>
    </source>
</evidence>
<feature type="domain" description="MAP2/Tau projection" evidence="9">
    <location>
        <begin position="377"/>
        <end position="1515"/>
    </location>
</feature>
<feature type="compositionally biased region" description="Basic and acidic residues" evidence="8">
    <location>
        <begin position="1328"/>
        <end position="1338"/>
    </location>
</feature>
<feature type="region of interest" description="Disordered" evidence="8">
    <location>
        <begin position="1788"/>
        <end position="1809"/>
    </location>
</feature>
<feature type="compositionally biased region" description="Polar residues" evidence="8">
    <location>
        <begin position="1217"/>
        <end position="1226"/>
    </location>
</feature>
<evidence type="ECO:0000259" key="9">
    <source>
        <dbReference type="Pfam" id="PF08377"/>
    </source>
</evidence>
<evidence type="ECO:0000256" key="5">
    <source>
        <dbReference type="ARBA" id="ARBA00022737"/>
    </source>
</evidence>
<feature type="compositionally biased region" description="Basic and acidic residues" evidence="8">
    <location>
        <begin position="480"/>
        <end position="489"/>
    </location>
</feature>
<keyword evidence="4 7" id="KW-0493">Microtubule</keyword>
<feature type="compositionally biased region" description="Polar residues" evidence="8">
    <location>
        <begin position="1617"/>
        <end position="1627"/>
    </location>
</feature>
<evidence type="ECO:0000313" key="10">
    <source>
        <dbReference type="Proteomes" id="UP001652663"/>
    </source>
</evidence>
<feature type="region of interest" description="Disordered" evidence="8">
    <location>
        <begin position="344"/>
        <end position="500"/>
    </location>
</feature>